<evidence type="ECO:0000259" key="18">
    <source>
        <dbReference type="PROSITE" id="PS51196"/>
    </source>
</evidence>
<dbReference type="PRINTS" id="PR00906">
    <property type="entry name" value="SECA"/>
</dbReference>
<dbReference type="Gene3D" id="1.10.3060.10">
    <property type="entry name" value="Helical scaffold and wing domains of SecA"/>
    <property type="match status" value="1"/>
</dbReference>
<evidence type="ECO:0000256" key="8">
    <source>
        <dbReference type="ARBA" id="ARBA00022840"/>
    </source>
</evidence>
<dbReference type="GO" id="GO:0005886">
    <property type="term" value="C:plasma membrane"/>
    <property type="evidence" value="ECO:0007669"/>
    <property type="project" value="UniProtKB-SubCell"/>
</dbReference>
<protein>
    <recommendedName>
        <fullName evidence="13 14">Protein translocase subunit SecA</fullName>
        <ecNumber evidence="13">7.4.2.8</ecNumber>
    </recommendedName>
</protein>
<feature type="domain" description="SecA family profile" evidence="18">
    <location>
        <begin position="5"/>
        <end position="770"/>
    </location>
</feature>
<dbReference type="HAMAP" id="MF_01382">
    <property type="entry name" value="SecA"/>
    <property type="match status" value="1"/>
</dbReference>
<feature type="binding site" evidence="13">
    <location>
        <position position="692"/>
    </location>
    <ligand>
        <name>ATP</name>
        <dbReference type="ChEBI" id="CHEBI:30616"/>
    </ligand>
</feature>
<dbReference type="Pfam" id="PF01043">
    <property type="entry name" value="SecA_PP_bind"/>
    <property type="match status" value="1"/>
</dbReference>
<evidence type="ECO:0000313" key="21">
    <source>
        <dbReference type="Proteomes" id="UP000318528"/>
    </source>
</evidence>
<dbReference type="FunFam" id="3.40.50.300:FF:000246">
    <property type="entry name" value="Preprotein translocase subunit SecA"/>
    <property type="match status" value="1"/>
</dbReference>
<dbReference type="FunFam" id="3.40.50.300:FF:000694">
    <property type="entry name" value="Preprotein translocase subunit SecA"/>
    <property type="match status" value="1"/>
</dbReference>
<dbReference type="RefSeq" id="WP_143388183.1">
    <property type="nucleotide sequence ID" value="NZ_VJZL01000013.1"/>
</dbReference>
<feature type="compositionally biased region" description="Polar residues" evidence="15">
    <location>
        <begin position="1051"/>
        <end position="1062"/>
    </location>
</feature>
<evidence type="ECO:0000256" key="14">
    <source>
        <dbReference type="RuleBase" id="RU003874"/>
    </source>
</evidence>
<keyword evidence="12 13" id="KW-0472">Membrane</keyword>
<keyword evidence="5 13" id="KW-0963">Cytoplasm</keyword>
<dbReference type="PANTHER" id="PTHR30612:SF0">
    <property type="entry name" value="CHLOROPLAST PROTEIN-TRANSPORTING ATPASE"/>
    <property type="match status" value="1"/>
</dbReference>
<organism evidence="20 22">
    <name type="scientific">Flavobacterium gawalongense</name>
    <dbReference type="NCBI Taxonomy" id="2594432"/>
    <lineage>
        <taxon>Bacteria</taxon>
        <taxon>Pseudomonadati</taxon>
        <taxon>Bacteroidota</taxon>
        <taxon>Flavobacteriia</taxon>
        <taxon>Flavobacteriales</taxon>
        <taxon>Flavobacteriaceae</taxon>
        <taxon>Flavobacterium</taxon>
    </lineage>
</organism>
<dbReference type="EMBL" id="VJZL01000013">
    <property type="protein sequence ID" value="TRX09677.1"/>
    <property type="molecule type" value="Genomic_DNA"/>
</dbReference>
<keyword evidence="8 13" id="KW-0067">ATP-binding</keyword>
<dbReference type="GO" id="GO:0031522">
    <property type="term" value="C:cell envelope Sec protein transport complex"/>
    <property type="evidence" value="ECO:0007669"/>
    <property type="project" value="TreeGrafter"/>
</dbReference>
<dbReference type="InterPro" id="IPR000185">
    <property type="entry name" value="SecA"/>
</dbReference>
<dbReference type="SMART" id="SM00958">
    <property type="entry name" value="SecA_PP_bind"/>
    <property type="match status" value="1"/>
</dbReference>
<comment type="similarity">
    <text evidence="2 13 14">Belongs to the SecA family.</text>
</comment>
<dbReference type="GO" id="GO:0006605">
    <property type="term" value="P:protein targeting"/>
    <property type="evidence" value="ECO:0007669"/>
    <property type="project" value="UniProtKB-UniRule"/>
</dbReference>
<feature type="domain" description="Helicase C-terminal" evidence="17">
    <location>
        <begin position="602"/>
        <end position="786"/>
    </location>
</feature>
<dbReference type="PROSITE" id="PS51196">
    <property type="entry name" value="SECA_MOTOR_DEAD"/>
    <property type="match status" value="1"/>
</dbReference>
<dbReference type="InterPro" id="IPR027417">
    <property type="entry name" value="P-loop_NTPase"/>
</dbReference>
<evidence type="ECO:0000256" key="1">
    <source>
        <dbReference type="ARBA" id="ARBA00004496"/>
    </source>
</evidence>
<feature type="region of interest" description="Disordered" evidence="15">
    <location>
        <begin position="1045"/>
        <end position="1086"/>
    </location>
</feature>
<evidence type="ECO:0000256" key="15">
    <source>
        <dbReference type="SAM" id="MobiDB-lite"/>
    </source>
</evidence>
<dbReference type="Gene3D" id="3.90.1440.10">
    <property type="entry name" value="SecA, preprotein cross-linking domain"/>
    <property type="match status" value="1"/>
</dbReference>
<evidence type="ECO:0000256" key="6">
    <source>
        <dbReference type="ARBA" id="ARBA00022519"/>
    </source>
</evidence>
<evidence type="ECO:0000256" key="11">
    <source>
        <dbReference type="ARBA" id="ARBA00023010"/>
    </source>
</evidence>
<evidence type="ECO:0000256" key="10">
    <source>
        <dbReference type="ARBA" id="ARBA00022967"/>
    </source>
</evidence>
<evidence type="ECO:0000259" key="17">
    <source>
        <dbReference type="PROSITE" id="PS51194"/>
    </source>
</evidence>
<keyword evidence="11 13" id="KW-0811">Translocation</keyword>
<dbReference type="GO" id="GO:0065002">
    <property type="term" value="P:intracellular protein transmembrane transport"/>
    <property type="evidence" value="ECO:0007669"/>
    <property type="project" value="UniProtKB-UniRule"/>
</dbReference>
<dbReference type="GO" id="GO:0008564">
    <property type="term" value="F:protein-exporting ATPase activity"/>
    <property type="evidence" value="ECO:0007669"/>
    <property type="project" value="UniProtKB-EC"/>
</dbReference>
<dbReference type="SUPFAM" id="SSF52540">
    <property type="entry name" value="P-loop containing nucleoside triphosphate hydrolases"/>
    <property type="match status" value="2"/>
</dbReference>
<dbReference type="GO" id="GO:0017038">
    <property type="term" value="P:protein import"/>
    <property type="evidence" value="ECO:0007669"/>
    <property type="project" value="InterPro"/>
</dbReference>
<comment type="subcellular location">
    <subcellularLocation>
        <location evidence="13">Cell membrane</location>
        <topology evidence="13">Peripheral membrane protein</topology>
        <orientation evidence="13">Cytoplasmic side</orientation>
    </subcellularLocation>
    <subcellularLocation>
        <location evidence="1 13">Cytoplasm</location>
    </subcellularLocation>
    <text evidence="13">Distribution is 50-50.</text>
</comment>
<keyword evidence="3 13" id="KW-0813">Transport</keyword>
<evidence type="ECO:0000256" key="3">
    <source>
        <dbReference type="ARBA" id="ARBA00022448"/>
    </source>
</evidence>
<dbReference type="PROSITE" id="PS51192">
    <property type="entry name" value="HELICASE_ATP_BIND_1"/>
    <property type="match status" value="1"/>
</dbReference>
<dbReference type="Pfam" id="PF21090">
    <property type="entry name" value="P-loop_SecA"/>
    <property type="match status" value="1"/>
</dbReference>
<dbReference type="SMART" id="SM00490">
    <property type="entry name" value="HELICc"/>
    <property type="match status" value="1"/>
</dbReference>
<keyword evidence="9 13" id="KW-0653">Protein transport</keyword>
<evidence type="ECO:0000256" key="12">
    <source>
        <dbReference type="ARBA" id="ARBA00023136"/>
    </source>
</evidence>
<keyword evidence="7 13" id="KW-0547">Nucleotide-binding</keyword>
<comment type="catalytic activity">
    <reaction evidence="13">
        <text>ATP + H2O + cellular proteinSide 1 = ADP + phosphate + cellular proteinSide 2.</text>
        <dbReference type="EC" id="7.4.2.8"/>
    </reaction>
</comment>
<dbReference type="OrthoDB" id="9805579at2"/>
<feature type="binding site" evidence="13">
    <location>
        <position position="177"/>
    </location>
    <ligand>
        <name>ATP</name>
        <dbReference type="ChEBI" id="CHEBI:30616"/>
    </ligand>
</feature>
<dbReference type="InterPro" id="IPR014018">
    <property type="entry name" value="SecA_motor_DEAD"/>
</dbReference>
<gene>
    <name evidence="13 20" type="primary">secA</name>
    <name evidence="20" type="ORF">FNW11_09235</name>
    <name evidence="19" type="ORF">FNW12_12630</name>
</gene>
<evidence type="ECO:0000256" key="7">
    <source>
        <dbReference type="ARBA" id="ARBA00022741"/>
    </source>
</evidence>
<dbReference type="InterPro" id="IPR036670">
    <property type="entry name" value="SecA_X-link_sf"/>
</dbReference>
<sequence length="1133" mass="128910">MSFINSIIKVFVGDKSQKDVKALQPYLNKIKTFENPLMSLSNDELRARTAFFKDKIKQDRAEKDAKITALKQEVESIQDIDKREDIYIAIDALEKEAYDISEKTLMEILPEAFAVVKETARRFKENTQIVVTATAKDRELSATKSYITLDGDNAIWANSWSAAGKEITWDMIHYDVQLIGGMVLHEGKVAEMQTGEGKTLVATLPLYLNALTGNGVHLVTVNDYLAKRDSTWKAPLFEFHGLTVECIDNYQPSSEGRKKAYDADITYGTNNEFGFDYLRDNMAHSPEDLVQRKHNYAIVDEVDSVLIDDARTPLIISGPVPQGDRHEFNELKPKIENLVSLQRQLANGFLSEAKKLIKEGNTKEGGFLLLRAYRSLPKNKALIKFLSEEGIKQLLQKTENQYMQDNNREMHKIDEALYFVIEEKNNQVELTDNGIKFLSGDTDPDFFVLPDIGTEIAAIEKKKLDKDAEAEEKEKLFQDFGIKSERIHTLTQLLKAYALFEKDVEYVIMDNKIMIVDEQTGRIMDGRRYSDGLHQAIEAKENVKIEAATQTFATVTLQNYFRMYSKLGGMTGTAVTEAGELWQIYKLDVVEIPTNRGMARKDKEDFIYKTTREKFNAVIEDVTELSKAGRPVLIGTTSVEISELLSRMLKMRGVTHNVLNAKMHKQEAQIVEEAGKSGVVTIATNMAGRGTDIKLSAEVKAAGGLAIVGTERHDSRRVDRQLRGRAGRQGDPGSSQFYVSLEDNLMRLFGSERVAKVMDRMGLQEGEVIQHSMMTKSIERAQKKVEENNFGVRKRLLEYDDVMNAQREVIYKRRRHALFGERLKLDIANMLYDTCELIIDENKATNNFKNFEFELIRYFSITSPVSESEFLKLSEMELTGKVYKATLEFYTEKTERSAREAFPIIKSVYEDKNNQFERIVVPFTDGIKTLNVVTDLKKAYDTEGAQLVADFEKNITLSIVDEAWKKHLRKMDELKQSVQLAVHEQKDPLLIYKLEAFNLFRAMLDNVNKEVISFLFKGDLPAQENQQIQEAKEVRQKEDFKLSKDEIASPVRSSTSGPNSENINREAGDSSASEQAKQTQQRQVTETIVRDMPKINRNDTVTVKQVATGKTETMKFKKAENLLASGEWVIVQE</sequence>
<evidence type="ECO:0000256" key="4">
    <source>
        <dbReference type="ARBA" id="ARBA00022475"/>
    </source>
</evidence>
<evidence type="ECO:0000256" key="5">
    <source>
        <dbReference type="ARBA" id="ARBA00022490"/>
    </source>
</evidence>
<evidence type="ECO:0000256" key="2">
    <source>
        <dbReference type="ARBA" id="ARBA00007650"/>
    </source>
</evidence>
<dbReference type="PROSITE" id="PS51194">
    <property type="entry name" value="HELICASE_CTER"/>
    <property type="match status" value="1"/>
</dbReference>
<keyword evidence="4 13" id="KW-1003">Cell membrane</keyword>
<evidence type="ECO:0000313" key="19">
    <source>
        <dbReference type="EMBL" id="TRX04899.1"/>
    </source>
</evidence>
<feature type="compositionally biased region" description="Polar residues" evidence="15">
    <location>
        <begin position="1070"/>
        <end position="1086"/>
    </location>
</feature>
<keyword evidence="21" id="KW-1185">Reference proteome</keyword>
<dbReference type="InterPro" id="IPR001650">
    <property type="entry name" value="Helicase_C-like"/>
</dbReference>
<accession>A0A553BN50</accession>
<reference evidence="21 22" key="1">
    <citation type="submission" date="2019-07" db="EMBL/GenBank/DDBJ databases">
        <title>Novel species of Flavobacterium.</title>
        <authorList>
            <person name="Liu Q."/>
            <person name="Xin Y.-H."/>
        </authorList>
    </citation>
    <scope>NUCLEOTIDE SEQUENCE [LARGE SCALE GENOMIC DNA]</scope>
    <source>
        <strain evidence="19 21">GSP39</strain>
        <strain evidence="20 22">GSR22</strain>
    </source>
</reference>
<name>A0A553BN50_9FLAO</name>
<dbReference type="InterPro" id="IPR011116">
    <property type="entry name" value="SecA_Wing/Scaffold"/>
</dbReference>
<dbReference type="AlphaFoldDB" id="A0A553BN50"/>
<dbReference type="InterPro" id="IPR011130">
    <property type="entry name" value="SecA_preprotein_X-link_dom"/>
</dbReference>
<dbReference type="NCBIfam" id="NF009536">
    <property type="entry name" value="PRK12901.1"/>
    <property type="match status" value="1"/>
</dbReference>
<dbReference type="PROSITE" id="PS01312">
    <property type="entry name" value="SECA"/>
    <property type="match status" value="1"/>
</dbReference>
<keyword evidence="10 13" id="KW-1278">Translocase</keyword>
<dbReference type="Pfam" id="PF07517">
    <property type="entry name" value="SecA_DEAD"/>
    <property type="match status" value="1"/>
</dbReference>
<dbReference type="EMBL" id="VJZN01000022">
    <property type="protein sequence ID" value="TRX04899.1"/>
    <property type="molecule type" value="Genomic_DNA"/>
</dbReference>
<feature type="domain" description="Helicase ATP-binding" evidence="16">
    <location>
        <begin position="179"/>
        <end position="338"/>
    </location>
</feature>
<dbReference type="InterPro" id="IPR044722">
    <property type="entry name" value="SecA_SF2_C"/>
</dbReference>
<keyword evidence="6" id="KW-0997">Cell inner membrane</keyword>
<dbReference type="SMART" id="SM00957">
    <property type="entry name" value="SecA_DEAD"/>
    <property type="match status" value="1"/>
</dbReference>
<dbReference type="GO" id="GO:0005524">
    <property type="term" value="F:ATP binding"/>
    <property type="evidence" value="ECO:0007669"/>
    <property type="project" value="UniProtKB-UniRule"/>
</dbReference>
<dbReference type="InterPro" id="IPR011115">
    <property type="entry name" value="SecA_DEAD"/>
</dbReference>
<dbReference type="GO" id="GO:0043952">
    <property type="term" value="P:protein transport by the Sec complex"/>
    <property type="evidence" value="ECO:0007669"/>
    <property type="project" value="TreeGrafter"/>
</dbReference>
<dbReference type="SUPFAM" id="SSF81767">
    <property type="entry name" value="Pre-protein crosslinking domain of SecA"/>
    <property type="match status" value="1"/>
</dbReference>
<feature type="binding site" evidence="13">
    <location>
        <begin position="195"/>
        <end position="199"/>
    </location>
    <ligand>
        <name>ATP</name>
        <dbReference type="ChEBI" id="CHEBI:30616"/>
    </ligand>
</feature>
<dbReference type="Proteomes" id="UP000318528">
    <property type="component" value="Unassembled WGS sequence"/>
</dbReference>
<dbReference type="Pfam" id="PF07516">
    <property type="entry name" value="SecA_SW"/>
    <property type="match status" value="1"/>
</dbReference>
<dbReference type="CDD" id="cd17928">
    <property type="entry name" value="DEXDc_SecA"/>
    <property type="match status" value="1"/>
</dbReference>
<dbReference type="InterPro" id="IPR020937">
    <property type="entry name" value="SecA_CS"/>
</dbReference>
<dbReference type="PANTHER" id="PTHR30612">
    <property type="entry name" value="SECA INNER MEMBRANE COMPONENT OF SEC PROTEIN SECRETION SYSTEM"/>
    <property type="match status" value="1"/>
</dbReference>
<dbReference type="CDD" id="cd18803">
    <property type="entry name" value="SF2_C_secA"/>
    <property type="match status" value="1"/>
</dbReference>
<evidence type="ECO:0000313" key="22">
    <source>
        <dbReference type="Proteomes" id="UP000318669"/>
    </source>
</evidence>
<dbReference type="NCBIfam" id="TIGR00963">
    <property type="entry name" value="secA"/>
    <property type="match status" value="1"/>
</dbReference>
<proteinExistence type="inferred from homology"/>
<dbReference type="InterPro" id="IPR036266">
    <property type="entry name" value="SecA_Wing/Scaffold_sf"/>
</dbReference>
<dbReference type="Gene3D" id="3.40.50.300">
    <property type="entry name" value="P-loop containing nucleotide triphosphate hydrolases"/>
    <property type="match status" value="3"/>
</dbReference>
<comment type="caution">
    <text evidence="20">The sequence shown here is derived from an EMBL/GenBank/DDBJ whole genome shotgun (WGS) entry which is preliminary data.</text>
</comment>
<evidence type="ECO:0000313" key="20">
    <source>
        <dbReference type="EMBL" id="TRX09677.1"/>
    </source>
</evidence>
<dbReference type="InterPro" id="IPR014001">
    <property type="entry name" value="Helicase_ATP-bd"/>
</dbReference>
<evidence type="ECO:0000259" key="16">
    <source>
        <dbReference type="PROSITE" id="PS51192"/>
    </source>
</evidence>
<evidence type="ECO:0000256" key="13">
    <source>
        <dbReference type="HAMAP-Rule" id="MF_01382"/>
    </source>
</evidence>
<dbReference type="SUPFAM" id="SSF81886">
    <property type="entry name" value="Helical scaffold and wing domains of SecA"/>
    <property type="match status" value="1"/>
</dbReference>
<dbReference type="Proteomes" id="UP000318669">
    <property type="component" value="Unassembled WGS sequence"/>
</dbReference>
<dbReference type="GO" id="GO:0005829">
    <property type="term" value="C:cytosol"/>
    <property type="evidence" value="ECO:0007669"/>
    <property type="project" value="TreeGrafter"/>
</dbReference>
<evidence type="ECO:0000256" key="9">
    <source>
        <dbReference type="ARBA" id="ARBA00022927"/>
    </source>
</evidence>
<comment type="subunit">
    <text evidence="13">Monomer and homodimer. Part of the essential Sec protein translocation apparatus which comprises SecA, SecYEG and auxiliary proteins SecDF. Other proteins may also be involved.</text>
</comment>
<comment type="function">
    <text evidence="13">Part of the Sec protein translocase complex. Interacts with the SecYEG preprotein conducting channel. Has a central role in coupling the hydrolysis of ATP to the transfer of proteins into and across the cell membrane, serving as an ATP-driven molecular motor driving the stepwise translocation of polypeptide chains across the membrane.</text>
</comment>
<dbReference type="EC" id="7.4.2.8" evidence="13"/>